<feature type="transmembrane region" description="Helical" evidence="2">
    <location>
        <begin position="615"/>
        <end position="637"/>
    </location>
</feature>
<comment type="caution">
    <text evidence="4">The sequence shown here is derived from an EMBL/GenBank/DDBJ whole genome shotgun (WGS) entry which is preliminary data.</text>
</comment>
<evidence type="ECO:0000256" key="2">
    <source>
        <dbReference type="SAM" id="Phobius"/>
    </source>
</evidence>
<feature type="domain" description="PGG" evidence="3">
    <location>
        <begin position="976"/>
        <end position="1080"/>
    </location>
</feature>
<feature type="transmembrane region" description="Helical" evidence="2">
    <location>
        <begin position="167"/>
        <end position="187"/>
    </location>
</feature>
<dbReference type="EMBL" id="JBJKBG010000005">
    <property type="protein sequence ID" value="KAL3739013.1"/>
    <property type="molecule type" value="Genomic_DNA"/>
</dbReference>
<feature type="region of interest" description="Disordered" evidence="1">
    <location>
        <begin position="497"/>
        <end position="519"/>
    </location>
</feature>
<reference evidence="4 5" key="1">
    <citation type="submission" date="2024-11" db="EMBL/GenBank/DDBJ databases">
        <title>Chromosome-level genome assembly of Eucalyptus globulus Labill. provides insights into its genome evolution.</title>
        <authorList>
            <person name="Li X."/>
        </authorList>
    </citation>
    <scope>NUCLEOTIDE SEQUENCE [LARGE SCALE GENOMIC DNA]</scope>
    <source>
        <strain evidence="4">CL2024</strain>
        <tissue evidence="4">Fresh tender leaves</tissue>
    </source>
</reference>
<evidence type="ECO:0000256" key="1">
    <source>
        <dbReference type="SAM" id="MobiDB-lite"/>
    </source>
</evidence>
<feature type="transmembrane region" description="Helical" evidence="2">
    <location>
        <begin position="416"/>
        <end position="439"/>
    </location>
</feature>
<feature type="transmembrane region" description="Helical" evidence="2">
    <location>
        <begin position="207"/>
        <end position="228"/>
    </location>
</feature>
<dbReference type="Proteomes" id="UP001634007">
    <property type="component" value="Unassembled WGS sequence"/>
</dbReference>
<keyword evidence="2" id="KW-0812">Transmembrane</keyword>
<evidence type="ECO:0000313" key="4">
    <source>
        <dbReference type="EMBL" id="KAL3739013.1"/>
    </source>
</evidence>
<protein>
    <recommendedName>
        <fullName evidence="3">PGG domain-containing protein</fullName>
    </recommendedName>
</protein>
<feature type="transmembrane region" description="Helical" evidence="2">
    <location>
        <begin position="582"/>
        <end position="603"/>
    </location>
</feature>
<feature type="compositionally biased region" description="Polar residues" evidence="1">
    <location>
        <begin position="502"/>
        <end position="518"/>
    </location>
</feature>
<feature type="domain" description="PGG" evidence="3">
    <location>
        <begin position="301"/>
        <end position="382"/>
    </location>
</feature>
<sequence length="1145" mass="127857">MRAPRMKWLDASRCLNSLTKGAGDREMREIHARTGAIHRRGRSTTPSSPLVSVDDDDYIRGADSRRSDGKRPTNAPQSSMGDSRNALLVVAALIASTTYQAVIQFPSFIKEVDSTKGFHACYASVIAGPLGTNLAYIIFMSGNTFGFLVSVQMIICLTRDLPVRLPLLLSVTTMVQTYYCFTFYLPFTLQDKAFGLKNVELLSMLPVTMSILLLLAQRPLALALDICLERLSRFNLLGDMYSLRTQSVIVKDREIGEINAPDGAEHRRTNSHTSRLVSEEDQSDGEPVANSKLLNKERESIGDTRNALLIVATLIASATYQAVLQPPSFRTKVYDHSTKSFLAHYASWVTRPLGRDFVYIGFISCNTFGLLLSIQMIICLTRDLPVRLPLLLSVTALVQTYYCFTYYLPFTLLDKAFGLINVELLTVLPITTSILLLLAQRPLALALNFWLEKLSCFNLLGNMYSLGTQLVDNKEAGAEHRRGRSNLHASRLLSEEDKSDAKSATNAPQSLYHSPSKNLNKDKESMCDIRNALLVVAALIASTTYQAVHQPPSFTTKVDSSSMKGFLASYESWMTGPLGRDLAYIAFMSGNTFGLLVSVQMIICLTRDLPIRLPLLLSMIAMVQTYYCFTYFLPFTLLDKGLGLKNVKLLSILPLMISLLLLLAQRWLALALDSCLERLSHFNLLGDMYSLRTLSVIVNGKEIREINAPAGAKLRRRRANLLASRLVSEEDQLDWETAANLKILNKGKESIGDIRNALLAVATLIASVTYQAVLQPPSFGIKVEDNSTKGFLANYASWVTGPLGRDIAYFGFITGNTFGLLLSIQMIICLTRDLPIRLPLLLSMTALVQTYYCFTYYLPFTLLDKTFGLINVELWTVLPIMTSILLLLAQRRLALALNFWLEKLSCFNLLGDMYSLGTQPVNVTDKEVVAEHGRGRSNSLASRLLLEEDQLDMEPVTNAPQSLSYTPSKNLNKEKETMGDKRNALLVVIVLIASTTYQAVLQPPRFTTKVDSSFTKGFLTYYASWVTCLLGRDVAYIAFMSGNTFGLLLSIQMIICLTRDLTVRLPLLLSVTAMVLTYYCFTCYLLFTLLDKTFDLKNGELWSVLLLVTPLLLLLIQRRLALALNFCLKRLSQFNLLGDMYRIKI</sequence>
<feature type="transmembrane region" description="Helical" evidence="2">
    <location>
        <begin position="531"/>
        <end position="548"/>
    </location>
</feature>
<feature type="region of interest" description="Disordered" evidence="1">
    <location>
        <begin position="260"/>
        <end position="295"/>
    </location>
</feature>
<feature type="transmembrane region" description="Helical" evidence="2">
    <location>
        <begin position="807"/>
        <end position="828"/>
    </location>
</feature>
<dbReference type="PANTHER" id="PTHR24128">
    <property type="entry name" value="HOMEOBOX PROTEIN WARIAI"/>
    <property type="match status" value="1"/>
</dbReference>
<feature type="transmembrane region" description="Helical" evidence="2">
    <location>
        <begin position="1099"/>
        <end position="1116"/>
    </location>
</feature>
<feature type="region of interest" description="Disordered" evidence="1">
    <location>
        <begin position="33"/>
        <end position="80"/>
    </location>
</feature>
<keyword evidence="2" id="KW-0472">Membrane</keyword>
<dbReference type="InterPro" id="IPR026961">
    <property type="entry name" value="PGG_dom"/>
</dbReference>
<feature type="transmembrane region" description="Helical" evidence="2">
    <location>
        <begin position="649"/>
        <end position="669"/>
    </location>
</feature>
<feature type="transmembrane region" description="Helical" evidence="2">
    <location>
        <begin position="390"/>
        <end position="410"/>
    </location>
</feature>
<keyword evidence="5" id="KW-1185">Reference proteome</keyword>
<feature type="transmembrane region" description="Helical" evidence="2">
    <location>
        <begin position="134"/>
        <end position="155"/>
    </location>
</feature>
<feature type="transmembrane region" description="Helical" evidence="2">
    <location>
        <begin position="357"/>
        <end position="378"/>
    </location>
</feature>
<gene>
    <name evidence="4" type="ORF">ACJRO7_020414</name>
</gene>
<feature type="domain" description="PGG" evidence="3">
    <location>
        <begin position="80"/>
        <end position="161"/>
    </location>
</feature>
<feature type="transmembrane region" description="Helical" evidence="2">
    <location>
        <begin position="1034"/>
        <end position="1055"/>
    </location>
</feature>
<feature type="transmembrane region" description="Helical" evidence="2">
    <location>
        <begin position="306"/>
        <end position="324"/>
    </location>
</feature>
<evidence type="ECO:0000259" key="3">
    <source>
        <dbReference type="Pfam" id="PF13962"/>
    </source>
</evidence>
<dbReference type="AlphaFoldDB" id="A0ABD3KLG1"/>
<organism evidence="4 5">
    <name type="scientific">Eucalyptus globulus</name>
    <name type="common">Tasmanian blue gum</name>
    <dbReference type="NCBI Taxonomy" id="34317"/>
    <lineage>
        <taxon>Eukaryota</taxon>
        <taxon>Viridiplantae</taxon>
        <taxon>Streptophyta</taxon>
        <taxon>Embryophyta</taxon>
        <taxon>Tracheophyta</taxon>
        <taxon>Spermatophyta</taxon>
        <taxon>Magnoliopsida</taxon>
        <taxon>eudicotyledons</taxon>
        <taxon>Gunneridae</taxon>
        <taxon>Pentapetalae</taxon>
        <taxon>rosids</taxon>
        <taxon>malvids</taxon>
        <taxon>Myrtales</taxon>
        <taxon>Myrtaceae</taxon>
        <taxon>Myrtoideae</taxon>
        <taxon>Eucalypteae</taxon>
        <taxon>Eucalyptus</taxon>
    </lineage>
</organism>
<name>A0ABD3KLG1_EUCGL</name>
<feature type="transmembrane region" description="Helical" evidence="2">
    <location>
        <begin position="86"/>
        <end position="109"/>
    </location>
</feature>
<feature type="compositionally biased region" description="Basic and acidic residues" evidence="1">
    <location>
        <begin position="58"/>
        <end position="71"/>
    </location>
</feature>
<feature type="domain" description="PGG" evidence="3">
    <location>
        <begin position="525"/>
        <end position="607"/>
    </location>
</feature>
<feature type="transmembrane region" description="Helical" evidence="2">
    <location>
        <begin position="840"/>
        <end position="858"/>
    </location>
</feature>
<feature type="transmembrane region" description="Helical" evidence="2">
    <location>
        <begin position="1067"/>
        <end position="1087"/>
    </location>
</feature>
<evidence type="ECO:0000313" key="5">
    <source>
        <dbReference type="Proteomes" id="UP001634007"/>
    </source>
</evidence>
<feature type="domain" description="PGG" evidence="3">
    <location>
        <begin position="751"/>
        <end position="832"/>
    </location>
</feature>
<proteinExistence type="predicted"/>
<feature type="transmembrane region" description="Helical" evidence="2">
    <location>
        <begin position="983"/>
        <end position="1001"/>
    </location>
</feature>
<accession>A0ABD3KLG1</accession>
<dbReference type="Pfam" id="PF13962">
    <property type="entry name" value="PGG"/>
    <property type="match status" value="5"/>
</dbReference>
<feature type="transmembrane region" description="Helical" evidence="2">
    <location>
        <begin position="870"/>
        <end position="889"/>
    </location>
</feature>
<dbReference type="PANTHER" id="PTHR24128:SF61">
    <property type="entry name" value="ANKYRIN REPEAT-CONTAINING PROTEIN BDA1-LIKE"/>
    <property type="match status" value="1"/>
</dbReference>
<keyword evidence="2" id="KW-1133">Transmembrane helix</keyword>
<feature type="transmembrane region" description="Helical" evidence="2">
    <location>
        <begin position="756"/>
        <end position="773"/>
    </location>
</feature>